<evidence type="ECO:0000313" key="3">
    <source>
        <dbReference type="EMBL" id="SQJ13766.1"/>
    </source>
</evidence>
<dbReference type="Pfam" id="PF08666">
    <property type="entry name" value="SAF"/>
    <property type="match status" value="1"/>
</dbReference>
<dbReference type="InterPro" id="IPR044144">
    <property type="entry name" value="SAF_UxaA/GarD"/>
</dbReference>
<gene>
    <name evidence="3" type="ORF">NCTC12112_02923</name>
</gene>
<dbReference type="Proteomes" id="UP000249008">
    <property type="component" value="Chromosome 1"/>
</dbReference>
<accession>A0AAX1TQB1</accession>
<dbReference type="PANTHER" id="PTHR30536">
    <property type="entry name" value="ALTRONATE/GALACTARATE DEHYDRATASE"/>
    <property type="match status" value="1"/>
</dbReference>
<dbReference type="GO" id="GO:0016829">
    <property type="term" value="F:lyase activity"/>
    <property type="evidence" value="ECO:0007669"/>
    <property type="project" value="UniProtKB-KW"/>
</dbReference>
<keyword evidence="1" id="KW-0456">Lyase</keyword>
<dbReference type="CDD" id="cd11613">
    <property type="entry name" value="SAF_AH_GD"/>
    <property type="match status" value="1"/>
</dbReference>
<dbReference type="EMBL" id="LS483487">
    <property type="protein sequence ID" value="SQJ13766.1"/>
    <property type="molecule type" value="Genomic_DNA"/>
</dbReference>
<dbReference type="Gene3D" id="2.30.130.110">
    <property type="match status" value="1"/>
</dbReference>
<dbReference type="PANTHER" id="PTHR30536:SF5">
    <property type="entry name" value="ALTRONATE DEHYDRATASE"/>
    <property type="match status" value="1"/>
</dbReference>
<dbReference type="GeneID" id="78454191"/>
<sequence>MEKQGVIVTKNDSLATATVDLKKGDIAKMFLGDEIIEVVMKEDVKFGHKFAIKDIKKGEHVIKYSESIGTATKDISVGEHVHVHNVESDRGRGDKKH</sequence>
<name>A0AAX1TQB1_9FUSO</name>
<protein>
    <submittedName>
        <fullName evidence="3">Galactarate dehydratase</fullName>
    </submittedName>
</protein>
<dbReference type="RefSeq" id="WP_005979632.1">
    <property type="nucleotide sequence ID" value="NZ_BAABXY010000001.1"/>
</dbReference>
<evidence type="ECO:0000256" key="1">
    <source>
        <dbReference type="ARBA" id="ARBA00023239"/>
    </source>
</evidence>
<dbReference type="GO" id="GO:0019698">
    <property type="term" value="P:D-galacturonate catabolic process"/>
    <property type="evidence" value="ECO:0007669"/>
    <property type="project" value="TreeGrafter"/>
</dbReference>
<reference evidence="3 4" key="1">
    <citation type="submission" date="2018-06" db="EMBL/GenBank/DDBJ databases">
        <authorList>
            <consortium name="Pathogen Informatics"/>
            <person name="Doyle S."/>
        </authorList>
    </citation>
    <scope>NUCLEOTIDE SEQUENCE [LARGE SCALE GENOMIC DNA]</scope>
    <source>
        <strain evidence="3 4">NCTC12112</strain>
    </source>
</reference>
<proteinExistence type="predicted"/>
<dbReference type="AlphaFoldDB" id="A0AAX1TQB1"/>
<dbReference type="FunFam" id="2.30.130.110:FF:000003">
    <property type="entry name" value="D-galactarate dehydratase"/>
    <property type="match status" value="1"/>
</dbReference>
<evidence type="ECO:0000259" key="2">
    <source>
        <dbReference type="SMART" id="SM00858"/>
    </source>
</evidence>
<feature type="domain" description="SAF" evidence="2">
    <location>
        <begin position="12"/>
        <end position="87"/>
    </location>
</feature>
<dbReference type="KEGG" id="ful:C4N20_05185"/>
<organism evidence="3 4">
    <name type="scientific">Fusobacterium ulcerans</name>
    <dbReference type="NCBI Taxonomy" id="861"/>
    <lineage>
        <taxon>Bacteria</taxon>
        <taxon>Fusobacteriati</taxon>
        <taxon>Fusobacteriota</taxon>
        <taxon>Fusobacteriia</taxon>
        <taxon>Fusobacteriales</taxon>
        <taxon>Fusobacteriaceae</taxon>
        <taxon>Fusobacterium</taxon>
    </lineage>
</organism>
<dbReference type="InterPro" id="IPR013974">
    <property type="entry name" value="SAF"/>
</dbReference>
<evidence type="ECO:0000313" key="4">
    <source>
        <dbReference type="Proteomes" id="UP000249008"/>
    </source>
</evidence>
<dbReference type="SMART" id="SM00858">
    <property type="entry name" value="SAF"/>
    <property type="match status" value="1"/>
</dbReference>
<dbReference type="InterPro" id="IPR052172">
    <property type="entry name" value="UxaA_altronate/galactarate_dh"/>
</dbReference>